<keyword evidence="2 4" id="KW-0442">Lipid degradation</keyword>
<evidence type="ECO:0000313" key="7">
    <source>
        <dbReference type="Proteomes" id="UP001055025"/>
    </source>
</evidence>
<feature type="short sequence motif" description="GXSXG" evidence="4">
    <location>
        <begin position="42"/>
        <end position="46"/>
    </location>
</feature>
<evidence type="ECO:0000256" key="2">
    <source>
        <dbReference type="ARBA" id="ARBA00022963"/>
    </source>
</evidence>
<proteinExistence type="predicted"/>
<dbReference type="PANTHER" id="PTHR14226:SF29">
    <property type="entry name" value="NEUROPATHY TARGET ESTERASE SWS"/>
    <property type="match status" value="1"/>
</dbReference>
<dbReference type="Gene3D" id="3.40.1090.10">
    <property type="entry name" value="Cytosolic phospholipase A2 catalytic domain"/>
    <property type="match status" value="2"/>
</dbReference>
<name>A0AAV5B5Q0_9ACTN</name>
<feature type="active site" description="Nucleophile" evidence="4">
    <location>
        <position position="44"/>
    </location>
</feature>
<feature type="active site" description="Proton acceptor" evidence="4">
    <location>
        <position position="187"/>
    </location>
</feature>
<feature type="domain" description="PNPLA" evidence="5">
    <location>
        <begin position="11"/>
        <end position="200"/>
    </location>
</feature>
<dbReference type="Proteomes" id="UP001055025">
    <property type="component" value="Unassembled WGS sequence"/>
</dbReference>
<comment type="caution">
    <text evidence="6">The sequence shown here is derived from an EMBL/GenBank/DDBJ whole genome shotgun (WGS) entry which is preliminary data.</text>
</comment>
<dbReference type="InterPro" id="IPR050301">
    <property type="entry name" value="NTE"/>
</dbReference>
<dbReference type="SUPFAM" id="SSF52151">
    <property type="entry name" value="FabD/lysophospholipase-like"/>
    <property type="match status" value="1"/>
</dbReference>
<dbReference type="InterPro" id="IPR016035">
    <property type="entry name" value="Acyl_Trfase/lysoPLipase"/>
</dbReference>
<organism evidence="6 7">
    <name type="scientific">Granulimonas faecalis</name>
    <dbReference type="NCBI Taxonomy" id="2894155"/>
    <lineage>
        <taxon>Bacteria</taxon>
        <taxon>Bacillati</taxon>
        <taxon>Actinomycetota</taxon>
        <taxon>Coriobacteriia</taxon>
        <taxon>Coriobacteriales</taxon>
        <taxon>Kribbibacteriaceae</taxon>
        <taxon>Granulimonas</taxon>
    </lineage>
</organism>
<evidence type="ECO:0000256" key="4">
    <source>
        <dbReference type="PROSITE-ProRule" id="PRU01161"/>
    </source>
</evidence>
<evidence type="ECO:0000256" key="1">
    <source>
        <dbReference type="ARBA" id="ARBA00022801"/>
    </source>
</evidence>
<evidence type="ECO:0000313" key="6">
    <source>
        <dbReference type="EMBL" id="GJM56123.1"/>
    </source>
</evidence>
<keyword evidence="1 4" id="KW-0378">Hydrolase</keyword>
<evidence type="ECO:0000256" key="3">
    <source>
        <dbReference type="ARBA" id="ARBA00023098"/>
    </source>
</evidence>
<dbReference type="InterPro" id="IPR002641">
    <property type="entry name" value="PNPLA_dom"/>
</dbReference>
<dbReference type="PANTHER" id="PTHR14226">
    <property type="entry name" value="NEUROPATHY TARGET ESTERASE/SWISS CHEESE D.MELANOGASTER"/>
    <property type="match status" value="1"/>
</dbReference>
<reference evidence="6" key="1">
    <citation type="journal article" date="2022" name="Int. J. Syst. Evol. Microbiol.">
        <title>Granulimonas faecalis gen. nov., sp. nov., and Leptogranulimonas caecicola gen. nov., sp. nov., novel lactate-producing Atopobiaceae bacteria isolated from mouse intestines, and an emended description of the family Atopobiaceae.</title>
        <authorList>
            <person name="Morinaga K."/>
            <person name="Kusada H."/>
            <person name="Sakamoto S."/>
            <person name="Murakami T."/>
            <person name="Toyoda A."/>
            <person name="Mori H."/>
            <person name="Meng X.Y."/>
            <person name="Takashino M."/>
            <person name="Murotomi K."/>
            <person name="Tamaki H."/>
        </authorList>
    </citation>
    <scope>NUCLEOTIDE SEQUENCE</scope>
    <source>
        <strain evidence="6">OPF53</strain>
    </source>
</reference>
<sequence length="316" mass="33131">MAANKVDGVGLALAGGGWRSYAQVAVLANMEANGIPVGAVAGTSMGSLVATLTAAGLSSTQIEDLLLKMDVSVEEAGIVKNMRRHVISAVTRQGFVDNGVLVEQVRPLLEEAGVATFSDLKMPLAITSVDIITGDLVVFTGTDGFFEGPGAWTTIPGDHDLATCIAASGAYPLVVQPVHFLGRTLVDGGCRMNLPTPLFDRSAVDAVVGVHMLKTYKAVDDLSILNVMGKCMDYGAQQLEILYAQAADVAVDVPVPGEDTFNPGHGEGVVDFAREWLLKHPVDWSAAHPSLLDSVRRGAADYLSRLFRGGGNGQEG</sequence>
<dbReference type="GO" id="GO:0016787">
    <property type="term" value="F:hydrolase activity"/>
    <property type="evidence" value="ECO:0007669"/>
    <property type="project" value="UniProtKB-UniRule"/>
</dbReference>
<feature type="short sequence motif" description="DGA/G" evidence="4">
    <location>
        <begin position="187"/>
        <end position="189"/>
    </location>
</feature>
<accession>A0AAV5B5Q0</accession>
<dbReference type="PROSITE" id="PS51635">
    <property type="entry name" value="PNPLA"/>
    <property type="match status" value="1"/>
</dbReference>
<keyword evidence="7" id="KW-1185">Reference proteome</keyword>
<dbReference type="AlphaFoldDB" id="A0AAV5B5Q0"/>
<evidence type="ECO:0000259" key="5">
    <source>
        <dbReference type="PROSITE" id="PS51635"/>
    </source>
</evidence>
<protein>
    <recommendedName>
        <fullName evidence="5">PNPLA domain-containing protein</fullName>
    </recommendedName>
</protein>
<dbReference type="Pfam" id="PF01734">
    <property type="entry name" value="Patatin"/>
    <property type="match status" value="1"/>
</dbReference>
<dbReference type="EMBL" id="BQKC01000001">
    <property type="protein sequence ID" value="GJM56123.1"/>
    <property type="molecule type" value="Genomic_DNA"/>
</dbReference>
<dbReference type="GO" id="GO:0016042">
    <property type="term" value="P:lipid catabolic process"/>
    <property type="evidence" value="ECO:0007669"/>
    <property type="project" value="UniProtKB-UniRule"/>
</dbReference>
<keyword evidence="3 4" id="KW-0443">Lipid metabolism</keyword>
<comment type="caution">
    <text evidence="4">Lacks conserved residue(s) required for the propagation of feature annotation.</text>
</comment>
<dbReference type="RefSeq" id="WP_265591044.1">
    <property type="nucleotide sequence ID" value="NZ_BQKC01000001.1"/>
</dbReference>
<gene>
    <name evidence="6" type="ORF">ATOP_17780</name>
</gene>